<dbReference type="EMBL" id="BAAARV010000021">
    <property type="protein sequence ID" value="GAA2341356.1"/>
    <property type="molecule type" value="Genomic_DNA"/>
</dbReference>
<dbReference type="Proteomes" id="UP001501444">
    <property type="component" value="Unassembled WGS sequence"/>
</dbReference>
<name>A0ABP5SY19_9ACTN</name>
<comment type="caution">
    <text evidence="2">The sequence shown here is derived from an EMBL/GenBank/DDBJ whole genome shotgun (WGS) entry which is preliminary data.</text>
</comment>
<reference evidence="3" key="1">
    <citation type="journal article" date="2019" name="Int. J. Syst. Evol. Microbiol.">
        <title>The Global Catalogue of Microorganisms (GCM) 10K type strain sequencing project: providing services to taxonomists for standard genome sequencing and annotation.</title>
        <authorList>
            <consortium name="The Broad Institute Genomics Platform"/>
            <consortium name="The Broad Institute Genome Sequencing Center for Infectious Disease"/>
            <person name="Wu L."/>
            <person name="Ma J."/>
        </authorList>
    </citation>
    <scope>NUCLEOTIDE SEQUENCE [LARGE SCALE GENOMIC DNA]</scope>
    <source>
        <strain evidence="3">JCM 3272</strain>
    </source>
</reference>
<gene>
    <name evidence="2" type="ORF">GCM10010170_024790</name>
</gene>
<dbReference type="RefSeq" id="WP_344612466.1">
    <property type="nucleotide sequence ID" value="NZ_BAAARV010000021.1"/>
</dbReference>
<feature type="transmembrane region" description="Helical" evidence="1">
    <location>
        <begin position="20"/>
        <end position="38"/>
    </location>
</feature>
<protein>
    <submittedName>
        <fullName evidence="2">Uncharacterized protein</fullName>
    </submittedName>
</protein>
<proteinExistence type="predicted"/>
<sequence>MVLEWLSSLRNGSVDPQAVATIVAVVSLLVLVRMWFWLRYTLFPDRQGVPLQIRRARVPRGKHDGDSDPSPAEAADPVALRTATLIEIQTGVIAFVAGDPSRRLSPGSMRTVSPPPTPPAAGMPTIAWLWYLLRWLFSGGQRPAFEVHLDLLNSGETDRVVAVAVSIIRRPGARLVAAHTYSGDAKTIIREIGSFCLQQVRQQRAVRKRTPPWEQWGSPHAYELYREGLVEKTRWIDTRAAERDATDHKIARALDHFNAAARRDQSNALPRLAAAALYEMVGDYSPAISYYAFCRDQWPVIFEAAYRLLTTMHRADLPSDEFRRLAEQLHADILMDLRLPSMLKRWLRADAGTRIYLRSLMRQPAHSAPWFRGPDRRHQYRSATEAALLSLLMWDNARRAHDSADPDVRAHVRRDVEKLFARLATLHGLPVDQAVQTLLHPGQPAPANRDGRPEHSPEQHTAMIGGINYALDKHQGKAIGWMAHYNTACFLAHAFRLPPDCRPWTAADPAWAEDCLAAVRRQLRLVYKDPTNELDHNWINRDEDLAVVRHALIGADASGPGEGVNPQLARSMEWLTLEYRRPALRDDAPTVPAQAGG</sequence>
<keyword evidence="1" id="KW-1133">Transmembrane helix</keyword>
<keyword evidence="3" id="KW-1185">Reference proteome</keyword>
<organism evidence="2 3">
    <name type="scientific">Dactylosporangium salmoneum</name>
    <dbReference type="NCBI Taxonomy" id="53361"/>
    <lineage>
        <taxon>Bacteria</taxon>
        <taxon>Bacillati</taxon>
        <taxon>Actinomycetota</taxon>
        <taxon>Actinomycetes</taxon>
        <taxon>Micromonosporales</taxon>
        <taxon>Micromonosporaceae</taxon>
        <taxon>Dactylosporangium</taxon>
    </lineage>
</organism>
<evidence type="ECO:0000256" key="1">
    <source>
        <dbReference type="SAM" id="Phobius"/>
    </source>
</evidence>
<accession>A0ABP5SY19</accession>
<keyword evidence="1" id="KW-0472">Membrane</keyword>
<keyword evidence="1" id="KW-0812">Transmembrane</keyword>
<evidence type="ECO:0000313" key="2">
    <source>
        <dbReference type="EMBL" id="GAA2341356.1"/>
    </source>
</evidence>
<evidence type="ECO:0000313" key="3">
    <source>
        <dbReference type="Proteomes" id="UP001501444"/>
    </source>
</evidence>